<dbReference type="InterPro" id="IPR050447">
    <property type="entry name" value="Erg6_SMT_methyltransf"/>
</dbReference>
<keyword evidence="4" id="KW-1185">Reference proteome</keyword>
<dbReference type="Proteomes" id="UP000186176">
    <property type="component" value="Unassembled WGS sequence"/>
</dbReference>
<dbReference type="GeneID" id="39980351"/>
<organism evidence="3 4">
    <name type="scientific">Cryptosporidium ubiquitum</name>
    <dbReference type="NCBI Taxonomy" id="857276"/>
    <lineage>
        <taxon>Eukaryota</taxon>
        <taxon>Sar</taxon>
        <taxon>Alveolata</taxon>
        <taxon>Apicomplexa</taxon>
        <taxon>Conoidasida</taxon>
        <taxon>Coccidia</taxon>
        <taxon>Eucoccidiorida</taxon>
        <taxon>Eimeriorina</taxon>
        <taxon>Cryptosporidiidae</taxon>
        <taxon>Cryptosporidium</taxon>
    </lineage>
</organism>
<dbReference type="GO" id="GO:0032259">
    <property type="term" value="P:methylation"/>
    <property type="evidence" value="ECO:0007669"/>
    <property type="project" value="UniProtKB-KW"/>
</dbReference>
<comment type="caution">
    <text evidence="3">The sequence shown here is derived from an EMBL/GenBank/DDBJ whole genome shotgun (WGS) entry which is preliminary data.</text>
</comment>
<evidence type="ECO:0000259" key="2">
    <source>
        <dbReference type="Pfam" id="PF13847"/>
    </source>
</evidence>
<dbReference type="EMBL" id="LRBP01000014">
    <property type="protein sequence ID" value="OII73761.1"/>
    <property type="molecule type" value="Genomic_DNA"/>
</dbReference>
<keyword evidence="3" id="KW-0808">Transferase</keyword>
<dbReference type="OrthoDB" id="506498at2759"/>
<dbReference type="CDD" id="cd02440">
    <property type="entry name" value="AdoMet_MTases"/>
    <property type="match status" value="1"/>
</dbReference>
<dbReference type="AlphaFoldDB" id="A0A1J4MHP2"/>
<protein>
    <submittedName>
        <fullName evidence="3">Methyltransferase</fullName>
    </submittedName>
</protein>
<keyword evidence="3" id="KW-0489">Methyltransferase</keyword>
<name>A0A1J4MHP2_9CRYT</name>
<gene>
    <name evidence="3" type="ORF">cubi_03559</name>
</gene>
<accession>A0A1J4MHP2</accession>
<evidence type="ECO:0000313" key="4">
    <source>
        <dbReference type="Proteomes" id="UP000186176"/>
    </source>
</evidence>
<dbReference type="InterPro" id="IPR029063">
    <property type="entry name" value="SAM-dependent_MTases_sf"/>
</dbReference>
<dbReference type="InterPro" id="IPR025714">
    <property type="entry name" value="Methyltranfer_dom"/>
</dbReference>
<dbReference type="PANTHER" id="PTHR44068:SF11">
    <property type="entry name" value="GERANYL DIPHOSPHATE 2-C-METHYLTRANSFERASE"/>
    <property type="match status" value="1"/>
</dbReference>
<feature type="region of interest" description="Disordered" evidence="1">
    <location>
        <begin position="320"/>
        <end position="341"/>
    </location>
</feature>
<dbReference type="Pfam" id="PF13847">
    <property type="entry name" value="Methyltransf_31"/>
    <property type="match status" value="1"/>
</dbReference>
<proteinExistence type="predicted"/>
<dbReference type="GO" id="GO:0008168">
    <property type="term" value="F:methyltransferase activity"/>
    <property type="evidence" value="ECO:0007669"/>
    <property type="project" value="UniProtKB-KW"/>
</dbReference>
<dbReference type="VEuPathDB" id="CryptoDB:cubi_03559"/>
<dbReference type="PANTHER" id="PTHR44068">
    <property type="entry name" value="ZGC:194242"/>
    <property type="match status" value="1"/>
</dbReference>
<dbReference type="RefSeq" id="XP_028875016.1">
    <property type="nucleotide sequence ID" value="XM_029020572.1"/>
</dbReference>
<sequence>MRILKVVDSILTFVWLAYWHLKSLLNIAPSFWRFCYNACNSLFTKLQYTSNIDVSFMNYGYAIKTPHSLPENSELDKFIESKLEKLKKESPPNFNDVWNSVQLYTAVLSTYDDNFKGKSILEVGCGRGGGSVVVCSVAEPMSYAGIDISDQGIELCRQVYKKDLIPAGNKVFYVGSSMELENYFAPESFDIVLNVESAHCYPNFDKFVKGVFDLLKPGGMMLFADISPTIAWPDIKDTITNTGFQIIKQHNITANVIYSLKTEVEPFLSKINSKSSSSYIGRALMWLVNSQTVRIPLNAMIKGEGQYHIIASKKPVQFNKSTTIQDERPSITNRHNTKQLS</sequence>
<dbReference type="Gene3D" id="3.40.50.150">
    <property type="entry name" value="Vaccinia Virus protein VP39"/>
    <property type="match status" value="1"/>
</dbReference>
<dbReference type="SUPFAM" id="SSF53335">
    <property type="entry name" value="S-adenosyl-L-methionine-dependent methyltransferases"/>
    <property type="match status" value="1"/>
</dbReference>
<reference evidence="3 4" key="1">
    <citation type="submission" date="2016-10" db="EMBL/GenBank/DDBJ databases">
        <title>Reductive evolution of mitochondrial metabolism and differential evolution of invasion-related proteins in Cryptosporidium.</title>
        <authorList>
            <person name="Liu S."/>
            <person name="Roellig D.M."/>
            <person name="Guo Y."/>
            <person name="Li N."/>
            <person name="Frace M.A."/>
            <person name="Tang K."/>
            <person name="Zhang L."/>
            <person name="Feng Y."/>
            <person name="Xiao L."/>
        </authorList>
    </citation>
    <scope>NUCLEOTIDE SEQUENCE [LARGE SCALE GENOMIC DNA]</scope>
    <source>
        <strain evidence="3">39726</strain>
    </source>
</reference>
<evidence type="ECO:0000256" key="1">
    <source>
        <dbReference type="SAM" id="MobiDB-lite"/>
    </source>
</evidence>
<evidence type="ECO:0000313" key="3">
    <source>
        <dbReference type="EMBL" id="OII73761.1"/>
    </source>
</evidence>
<feature type="domain" description="Methyltransferase" evidence="2">
    <location>
        <begin position="116"/>
        <end position="240"/>
    </location>
</feature>